<dbReference type="SUPFAM" id="SSF52540">
    <property type="entry name" value="P-loop containing nucleoside triphosphate hydrolases"/>
    <property type="match status" value="2"/>
</dbReference>
<dbReference type="GO" id="GO:0006281">
    <property type="term" value="P:DNA repair"/>
    <property type="evidence" value="ECO:0007669"/>
    <property type="project" value="TreeGrafter"/>
</dbReference>
<dbReference type="PROSITE" id="PS51194">
    <property type="entry name" value="HELICASE_CTER"/>
    <property type="match status" value="1"/>
</dbReference>
<dbReference type="GO" id="GO:0031297">
    <property type="term" value="P:replication fork processing"/>
    <property type="evidence" value="ECO:0007669"/>
    <property type="project" value="TreeGrafter"/>
</dbReference>
<dbReference type="GO" id="GO:0004386">
    <property type="term" value="F:helicase activity"/>
    <property type="evidence" value="ECO:0007669"/>
    <property type="project" value="UniProtKB-KW"/>
</dbReference>
<name>A0A1V2DPR9_9GAMM</name>
<dbReference type="SMART" id="SM00487">
    <property type="entry name" value="DEXDc"/>
    <property type="match status" value="1"/>
</dbReference>
<keyword evidence="2" id="KW-0347">Helicase</keyword>
<dbReference type="Proteomes" id="UP000189339">
    <property type="component" value="Unassembled WGS sequence"/>
</dbReference>
<dbReference type="PANTHER" id="PTHR45766:SF6">
    <property type="entry name" value="SWI_SNF-RELATED MATRIX-ASSOCIATED ACTIN-DEPENDENT REGULATOR OF CHROMATIN SUBFAMILY A-LIKE PROTEIN 1"/>
    <property type="match status" value="1"/>
</dbReference>
<dbReference type="InterPro" id="IPR000330">
    <property type="entry name" value="SNF2_N"/>
</dbReference>
<accession>A0A1V2DPR9</accession>
<comment type="caution">
    <text evidence="6">The sequence shown here is derived from an EMBL/GenBank/DDBJ whole genome shotgun (WGS) entry which is preliminary data.</text>
</comment>
<keyword evidence="2" id="KW-0067">ATP-binding</keyword>
<dbReference type="InterPro" id="IPR038718">
    <property type="entry name" value="SNF2-like_sf"/>
</dbReference>
<dbReference type="InterPro" id="IPR014001">
    <property type="entry name" value="Helicase_ATP-bd"/>
</dbReference>
<dbReference type="PANTHER" id="PTHR45766">
    <property type="entry name" value="DNA ANNEALING HELICASE AND ENDONUCLEASE ZRANB3 FAMILY MEMBER"/>
    <property type="match status" value="1"/>
</dbReference>
<feature type="domain" description="Helicase ATP-binding" evidence="4">
    <location>
        <begin position="251"/>
        <end position="415"/>
    </location>
</feature>
<reference evidence="6 7" key="1">
    <citation type="submission" date="2016-12" db="EMBL/GenBank/DDBJ databases">
        <title>Marinobacter lutaoensis whole genome sequencing.</title>
        <authorList>
            <person name="Verma A."/>
            <person name="Krishnamurthi S."/>
        </authorList>
    </citation>
    <scope>NUCLEOTIDE SEQUENCE [LARGE SCALE GENOMIC DNA]</scope>
    <source>
        <strain evidence="6 7">T5054</strain>
    </source>
</reference>
<dbReference type="InterPro" id="IPR027417">
    <property type="entry name" value="P-loop_NTPase"/>
</dbReference>
<evidence type="ECO:0000259" key="5">
    <source>
        <dbReference type="PROSITE" id="PS51194"/>
    </source>
</evidence>
<keyword evidence="7" id="KW-1185">Reference proteome</keyword>
<dbReference type="Pfam" id="PF00271">
    <property type="entry name" value="Helicase_C"/>
    <property type="match status" value="1"/>
</dbReference>
<sequence length="778" mass="87433">METRTWLTFQYPATDANARATLALAKRITQTGTERIQITDRRSRQYFDSQRARLLQQHTETRIRRQEDGSALRAALAASAGMAGQPEKRVLIADTPQGKSDSPDITVVTGRTPATRLQATALKIYALRDPNDPERLRNGYSNAGLYELILSHPGARYVKGTKTRSGYFRVPVSETTANLLKVLMNRYGLRPEARVPVLGNKPFVAAIKERLHHLRNCYQLSFLDSLETTIGRPNLPRPKGLNYLPYQEAGIRYALTLGNALIADEPGLGKTIQAIGVSNALPDTRRILVITPASLKINWQREWRKWSVKELSVHRVPDGRPESWSPDADVVVLNFDLVEQHYERLTEKPWDLLIVDEAHALKNPDAKRTKLILGHGQGRNHVPGIPAQRRLYLTGTPTLNRPRELWPLVHSLDPDFFSDRRAFEVRYCNGHQTKYGWDARGASNLSELHRQLRARVMVRRKKDQVLKDLPPKTRQLIELDHPAVSAYTGSFRKLSEAQKTLRALYDERQELDARAHRGEIAHESYQQQAHRLSEAARIAFHQMSQARKETALAKVPQVVELIKTTLSNGKLILFCHHHEVVEAYVDALNQHFKREAGRQGTPNTVAVVTGQTANDERQVQADRFQEDDRCRVFIGTIGSAGTGLTLTEASTVLFAELDWVPGNMSQAEDRAHRIGQKDHVLVYHTAIEHSLEARMIRRLIEKQEVIDQTLDGPSVPSDRLNRPATEDAEDRFMDWVFSIAQSASDAAGIVGADELGGTLDESPGLAGRSRPALSAVPN</sequence>
<dbReference type="Gene3D" id="3.40.50.10810">
    <property type="entry name" value="Tandem AAA-ATPase domain"/>
    <property type="match status" value="1"/>
</dbReference>
<evidence type="ECO:0000313" key="6">
    <source>
        <dbReference type="EMBL" id="ONF42500.1"/>
    </source>
</evidence>
<dbReference type="EMBL" id="MSCW01000009">
    <property type="protein sequence ID" value="ONF42500.1"/>
    <property type="molecule type" value="Genomic_DNA"/>
</dbReference>
<dbReference type="Gene3D" id="3.40.50.300">
    <property type="entry name" value="P-loop containing nucleotide triphosphate hydrolases"/>
    <property type="match status" value="1"/>
</dbReference>
<proteinExistence type="predicted"/>
<dbReference type="AlphaFoldDB" id="A0A1V2DPR9"/>
<dbReference type="STRING" id="135739.BTO32_14905"/>
<feature type="domain" description="Helicase C-terminal" evidence="5">
    <location>
        <begin position="557"/>
        <end position="721"/>
    </location>
</feature>
<dbReference type="GO" id="GO:0005524">
    <property type="term" value="F:ATP binding"/>
    <property type="evidence" value="ECO:0007669"/>
    <property type="project" value="InterPro"/>
</dbReference>
<gene>
    <name evidence="6" type="ORF">BTO32_14905</name>
</gene>
<dbReference type="GO" id="GO:0016787">
    <property type="term" value="F:hydrolase activity"/>
    <property type="evidence" value="ECO:0007669"/>
    <property type="project" value="UniProtKB-KW"/>
</dbReference>
<dbReference type="InterPro" id="IPR049730">
    <property type="entry name" value="SNF2/RAD54-like_C"/>
</dbReference>
<dbReference type="Pfam" id="PF00176">
    <property type="entry name" value="SNF2-rel_dom"/>
    <property type="match status" value="1"/>
</dbReference>
<feature type="region of interest" description="Disordered" evidence="3">
    <location>
        <begin position="755"/>
        <end position="778"/>
    </location>
</feature>
<dbReference type="PROSITE" id="PS51192">
    <property type="entry name" value="HELICASE_ATP_BIND_1"/>
    <property type="match status" value="1"/>
</dbReference>
<dbReference type="SMART" id="SM00490">
    <property type="entry name" value="HELICc"/>
    <property type="match status" value="1"/>
</dbReference>
<keyword evidence="2" id="KW-0547">Nucleotide-binding</keyword>
<dbReference type="InterPro" id="IPR001650">
    <property type="entry name" value="Helicase_C-like"/>
</dbReference>
<evidence type="ECO:0000256" key="1">
    <source>
        <dbReference type="ARBA" id="ARBA00022801"/>
    </source>
</evidence>
<dbReference type="CDD" id="cd18793">
    <property type="entry name" value="SF2_C_SNF"/>
    <property type="match status" value="1"/>
</dbReference>
<organism evidence="6 7">
    <name type="scientific">Marinobacter lutaoensis</name>
    <dbReference type="NCBI Taxonomy" id="135739"/>
    <lineage>
        <taxon>Bacteria</taxon>
        <taxon>Pseudomonadati</taxon>
        <taxon>Pseudomonadota</taxon>
        <taxon>Gammaproteobacteria</taxon>
        <taxon>Pseudomonadales</taxon>
        <taxon>Marinobacteraceae</taxon>
        <taxon>Marinobacter</taxon>
    </lineage>
</organism>
<evidence type="ECO:0008006" key="8">
    <source>
        <dbReference type="Google" id="ProtNLM"/>
    </source>
</evidence>
<evidence type="ECO:0000256" key="2">
    <source>
        <dbReference type="ARBA" id="ARBA00022806"/>
    </source>
</evidence>
<evidence type="ECO:0000313" key="7">
    <source>
        <dbReference type="Proteomes" id="UP000189339"/>
    </source>
</evidence>
<keyword evidence="1" id="KW-0378">Hydrolase</keyword>
<protein>
    <recommendedName>
        <fullName evidence="8">Helicase</fullName>
    </recommendedName>
</protein>
<evidence type="ECO:0000259" key="4">
    <source>
        <dbReference type="PROSITE" id="PS51192"/>
    </source>
</evidence>
<evidence type="ECO:0000256" key="3">
    <source>
        <dbReference type="SAM" id="MobiDB-lite"/>
    </source>
</evidence>